<feature type="region of interest" description="Disordered" evidence="1">
    <location>
        <begin position="120"/>
        <end position="139"/>
    </location>
</feature>
<dbReference type="OrthoDB" id="8607336at2"/>
<proteinExistence type="predicted"/>
<keyword evidence="2" id="KW-0732">Signal</keyword>
<dbReference type="PROSITE" id="PS51257">
    <property type="entry name" value="PROKAR_LIPOPROTEIN"/>
    <property type="match status" value="1"/>
</dbReference>
<sequence>MARTAGLLSAALLAALTSACSTTEKMRWVAVGGSKADGAVILGIDVPAKMGVRETLVEWDEHQANAEAERRCKNWGYTGAETFRDDFPVQVVCHAQGISPCWSKTYRIVYQCVGEAKSAPRLPPVPSSGSPKPAQIDYF</sequence>
<evidence type="ECO:0000256" key="1">
    <source>
        <dbReference type="SAM" id="MobiDB-lite"/>
    </source>
</evidence>
<evidence type="ECO:0000313" key="3">
    <source>
        <dbReference type="EMBL" id="THF64346.1"/>
    </source>
</evidence>
<dbReference type="AlphaFoldDB" id="A0A4V3WBS4"/>
<dbReference type="RefSeq" id="WP_136383535.1">
    <property type="nucleotide sequence ID" value="NZ_SSOD01000002.1"/>
</dbReference>
<accession>A0A4V3WBS4</accession>
<dbReference type="Pfam" id="PF13992">
    <property type="entry name" value="YecR"/>
    <property type="match status" value="1"/>
</dbReference>
<feature type="signal peptide" evidence="2">
    <location>
        <begin position="1"/>
        <end position="19"/>
    </location>
</feature>
<dbReference type="EMBL" id="SSOD01000002">
    <property type="protein sequence ID" value="THF64346.1"/>
    <property type="molecule type" value="Genomic_DNA"/>
</dbReference>
<evidence type="ECO:0008006" key="5">
    <source>
        <dbReference type="Google" id="ProtNLM"/>
    </source>
</evidence>
<name>A0A4V3WBS4_9RHOO</name>
<comment type="caution">
    <text evidence="3">The sequence shown here is derived from an EMBL/GenBank/DDBJ whole genome shotgun (WGS) entry which is preliminary data.</text>
</comment>
<protein>
    <recommendedName>
        <fullName evidence="5">Lipoprotein</fullName>
    </recommendedName>
</protein>
<organism evidence="3 4">
    <name type="scientific">Pseudothauera rhizosphaerae</name>
    <dbReference type="NCBI Taxonomy" id="2565932"/>
    <lineage>
        <taxon>Bacteria</taxon>
        <taxon>Pseudomonadati</taxon>
        <taxon>Pseudomonadota</taxon>
        <taxon>Betaproteobacteria</taxon>
        <taxon>Rhodocyclales</taxon>
        <taxon>Zoogloeaceae</taxon>
        <taxon>Pseudothauera</taxon>
    </lineage>
</organism>
<evidence type="ECO:0000256" key="2">
    <source>
        <dbReference type="SAM" id="SignalP"/>
    </source>
</evidence>
<feature type="chain" id="PRO_5020980294" description="Lipoprotein" evidence="2">
    <location>
        <begin position="20"/>
        <end position="139"/>
    </location>
</feature>
<dbReference type="InterPro" id="IPR025731">
    <property type="entry name" value="YecR-like"/>
</dbReference>
<keyword evidence="4" id="KW-1185">Reference proteome</keyword>
<gene>
    <name evidence="3" type="ORF">E6O51_03280</name>
</gene>
<evidence type="ECO:0000313" key="4">
    <source>
        <dbReference type="Proteomes" id="UP000307956"/>
    </source>
</evidence>
<dbReference type="Proteomes" id="UP000307956">
    <property type="component" value="Unassembled WGS sequence"/>
</dbReference>
<reference evidence="3 4" key="1">
    <citation type="submission" date="2019-04" db="EMBL/GenBank/DDBJ databases">
        <title>Azoarcus rhizosphaerae sp. nov. isolated from rhizosphere of Ficus religiosa.</title>
        <authorList>
            <person name="Lin S.-Y."/>
            <person name="Hameed A."/>
            <person name="Hsu Y.-H."/>
            <person name="Young C.-C."/>
        </authorList>
    </citation>
    <scope>NUCLEOTIDE SEQUENCE [LARGE SCALE GENOMIC DNA]</scope>
    <source>
        <strain evidence="3 4">CC-YHH848</strain>
    </source>
</reference>